<comment type="similarity">
    <text evidence="5 23">Belongs to the folylpolyglutamate synthase family.</text>
</comment>
<evidence type="ECO:0000259" key="24">
    <source>
        <dbReference type="Pfam" id="PF02875"/>
    </source>
</evidence>
<keyword evidence="14" id="KW-0460">Magnesium</keyword>
<dbReference type="InterPro" id="IPR036565">
    <property type="entry name" value="Mur-like_cat_sf"/>
</dbReference>
<reference evidence="27" key="1">
    <citation type="submission" date="2006-08" db="EMBL/GenBank/DDBJ databases">
        <title>Complete sequence of Alkalilimnicola ehrilichei MLHE-1.</title>
        <authorList>
            <person name="Copeland A."/>
            <person name="Lucas S."/>
            <person name="Lapidus A."/>
            <person name="Barry K."/>
            <person name="Detter J.C."/>
            <person name="Glavina del Rio T."/>
            <person name="Hammon N."/>
            <person name="Israni S."/>
            <person name="Dalin E."/>
            <person name="Tice H."/>
            <person name="Pitluck S."/>
            <person name="Sims D."/>
            <person name="Brettin T."/>
            <person name="Bruce D."/>
            <person name="Han C."/>
            <person name="Tapia R."/>
            <person name="Gilna P."/>
            <person name="Schmutz J."/>
            <person name="Larimer F."/>
            <person name="Land M."/>
            <person name="Hauser L."/>
            <person name="Kyrpides N."/>
            <person name="Mikhailova N."/>
            <person name="Oremland R.S."/>
            <person name="Hoeft S.E."/>
            <person name="Switzer-Blum J."/>
            <person name="Kulp T."/>
            <person name="King G."/>
            <person name="Tabita R."/>
            <person name="Witte B."/>
            <person name="Santini J.M."/>
            <person name="Basu P."/>
            <person name="Hollibaugh J.T."/>
            <person name="Xie G."/>
            <person name="Stolz J.F."/>
            <person name="Richardson P."/>
        </authorList>
    </citation>
    <scope>NUCLEOTIDE SEQUENCE [LARGE SCALE GENOMIC DNA]</scope>
    <source>
        <strain evidence="27">ATCC BAA-1101 / DSM 17681 / MLHE-1</strain>
    </source>
</reference>
<evidence type="ECO:0000256" key="19">
    <source>
        <dbReference type="ARBA" id="ARBA00047493"/>
    </source>
</evidence>
<dbReference type="PIRSF" id="PIRSF001563">
    <property type="entry name" value="Folylpolyglu_synth"/>
    <property type="match status" value="1"/>
</dbReference>
<evidence type="ECO:0000256" key="1">
    <source>
        <dbReference type="ARBA" id="ARBA00001946"/>
    </source>
</evidence>
<dbReference type="EC" id="6.3.2.12" evidence="7"/>
<evidence type="ECO:0000256" key="21">
    <source>
        <dbReference type="ARBA" id="ARBA00049035"/>
    </source>
</evidence>
<evidence type="ECO:0000256" key="7">
    <source>
        <dbReference type="ARBA" id="ARBA00013023"/>
    </source>
</evidence>
<feature type="domain" description="Mur ligase C-terminal" evidence="24">
    <location>
        <begin position="302"/>
        <end position="423"/>
    </location>
</feature>
<proteinExistence type="inferred from homology"/>
<comment type="catalytic activity">
    <reaction evidence="21">
        <text>(6R)-5,10-methylenetetrahydrofolyl-(gamma-L-Glu)(n) + L-glutamate + ATP = (6R)-5,10-methylenetetrahydrofolyl-(gamma-L-Glu)(n+1) + ADP + phosphate + H(+)</text>
        <dbReference type="Rhea" id="RHEA:51912"/>
        <dbReference type="Rhea" id="RHEA-COMP:13257"/>
        <dbReference type="Rhea" id="RHEA-COMP:13258"/>
        <dbReference type="ChEBI" id="CHEBI:15378"/>
        <dbReference type="ChEBI" id="CHEBI:29985"/>
        <dbReference type="ChEBI" id="CHEBI:30616"/>
        <dbReference type="ChEBI" id="CHEBI:43474"/>
        <dbReference type="ChEBI" id="CHEBI:136572"/>
        <dbReference type="ChEBI" id="CHEBI:456216"/>
        <dbReference type="EC" id="6.3.2.17"/>
    </reaction>
</comment>
<dbReference type="GO" id="GO:0046872">
    <property type="term" value="F:metal ion binding"/>
    <property type="evidence" value="ECO:0007669"/>
    <property type="project" value="UniProtKB-KW"/>
</dbReference>
<keyword evidence="13 23" id="KW-0067">ATP-binding</keyword>
<gene>
    <name evidence="26" type="ordered locus">Mlg_1239</name>
</gene>
<dbReference type="GO" id="GO:0005737">
    <property type="term" value="C:cytoplasm"/>
    <property type="evidence" value="ECO:0007669"/>
    <property type="project" value="TreeGrafter"/>
</dbReference>
<keyword evidence="12 23" id="KW-0547">Nucleotide-binding</keyword>
<dbReference type="InterPro" id="IPR001645">
    <property type="entry name" value="Folylpolyglutamate_synth"/>
</dbReference>
<evidence type="ECO:0000256" key="10">
    <source>
        <dbReference type="ARBA" id="ARBA00022598"/>
    </source>
</evidence>
<dbReference type="Pfam" id="PF02875">
    <property type="entry name" value="Mur_ligase_C"/>
    <property type="match status" value="1"/>
</dbReference>
<comment type="pathway">
    <text evidence="3">Cofactor biosynthesis; tetrahydrofolate biosynthesis; 7,8-dihydrofolate from 2-amino-4-hydroxy-6-hydroxymethyl-7,8-dihydropteridine diphosphate and 4-aminobenzoate: step 2/2.</text>
</comment>
<evidence type="ECO:0000256" key="20">
    <source>
        <dbReference type="ARBA" id="ARBA00047808"/>
    </source>
</evidence>
<dbReference type="SUPFAM" id="SSF53623">
    <property type="entry name" value="MurD-like peptide ligases, catalytic domain"/>
    <property type="match status" value="1"/>
</dbReference>
<dbReference type="GO" id="GO:0008841">
    <property type="term" value="F:dihydrofolate synthase activity"/>
    <property type="evidence" value="ECO:0007669"/>
    <property type="project" value="UniProtKB-EC"/>
</dbReference>
<dbReference type="EC" id="6.3.2.17" evidence="8"/>
<evidence type="ECO:0000256" key="14">
    <source>
        <dbReference type="ARBA" id="ARBA00022842"/>
    </source>
</evidence>
<evidence type="ECO:0000256" key="17">
    <source>
        <dbReference type="ARBA" id="ARBA00030592"/>
    </source>
</evidence>
<dbReference type="Gene3D" id="3.40.1190.10">
    <property type="entry name" value="Mur-like, catalytic domain"/>
    <property type="match status" value="1"/>
</dbReference>
<dbReference type="eggNOG" id="COG0285">
    <property type="taxonomic scope" value="Bacteria"/>
</dbReference>
<evidence type="ECO:0000256" key="13">
    <source>
        <dbReference type="ARBA" id="ARBA00022840"/>
    </source>
</evidence>
<keyword evidence="15" id="KW-0289">Folate biosynthesis</keyword>
<dbReference type="InterPro" id="IPR004101">
    <property type="entry name" value="Mur_ligase_C"/>
</dbReference>
<evidence type="ECO:0000256" key="15">
    <source>
        <dbReference type="ARBA" id="ARBA00022909"/>
    </source>
</evidence>
<evidence type="ECO:0000256" key="23">
    <source>
        <dbReference type="PIRNR" id="PIRNR001563"/>
    </source>
</evidence>
<dbReference type="UniPathway" id="UPA00077">
    <property type="reaction ID" value="UER00157"/>
</dbReference>
<dbReference type="SUPFAM" id="SSF53244">
    <property type="entry name" value="MurD-like peptide ligases, peptide-binding domain"/>
    <property type="match status" value="1"/>
</dbReference>
<evidence type="ECO:0000313" key="27">
    <source>
        <dbReference type="Proteomes" id="UP000001962"/>
    </source>
</evidence>
<dbReference type="KEGG" id="aeh:Mlg_1239"/>
<dbReference type="NCBIfam" id="NF008101">
    <property type="entry name" value="PRK10846.1"/>
    <property type="match status" value="1"/>
</dbReference>
<dbReference type="PANTHER" id="PTHR11136">
    <property type="entry name" value="FOLYLPOLYGLUTAMATE SYNTHASE-RELATED"/>
    <property type="match status" value="1"/>
</dbReference>
<evidence type="ECO:0000256" key="11">
    <source>
        <dbReference type="ARBA" id="ARBA00022723"/>
    </source>
</evidence>
<protein>
    <recommendedName>
        <fullName evidence="9">Dihydrofolate synthase/folylpolyglutamate synthase</fullName>
        <ecNumber evidence="7">6.3.2.12</ecNumber>
        <ecNumber evidence="8">6.3.2.17</ecNumber>
    </recommendedName>
    <alternativeName>
        <fullName evidence="18">Folylpoly-gamma-glutamate synthetase-dihydrofolate synthetase</fullName>
    </alternativeName>
    <alternativeName>
        <fullName evidence="16">Folylpolyglutamate synthetase</fullName>
    </alternativeName>
    <alternativeName>
        <fullName evidence="17">Tetrahydrofolylpolyglutamate synthase</fullName>
    </alternativeName>
</protein>
<evidence type="ECO:0000256" key="16">
    <source>
        <dbReference type="ARBA" id="ARBA00030048"/>
    </source>
</evidence>
<name>Q0A999_ALKEH</name>
<evidence type="ECO:0000256" key="5">
    <source>
        <dbReference type="ARBA" id="ARBA00008276"/>
    </source>
</evidence>
<evidence type="ECO:0000256" key="3">
    <source>
        <dbReference type="ARBA" id="ARBA00004799"/>
    </source>
</evidence>
<evidence type="ECO:0000256" key="2">
    <source>
        <dbReference type="ARBA" id="ARBA00002714"/>
    </source>
</evidence>
<dbReference type="EMBL" id="CP000453">
    <property type="protein sequence ID" value="ABI56588.1"/>
    <property type="molecule type" value="Genomic_DNA"/>
</dbReference>
<evidence type="ECO:0000313" key="26">
    <source>
        <dbReference type="EMBL" id="ABI56588.1"/>
    </source>
</evidence>
<evidence type="ECO:0000256" key="4">
    <source>
        <dbReference type="ARBA" id="ARBA00005150"/>
    </source>
</evidence>
<dbReference type="AlphaFoldDB" id="Q0A999"/>
<dbReference type="Gene3D" id="3.90.190.20">
    <property type="entry name" value="Mur ligase, C-terminal domain"/>
    <property type="match status" value="1"/>
</dbReference>
<evidence type="ECO:0000256" key="9">
    <source>
        <dbReference type="ARBA" id="ARBA00019357"/>
    </source>
</evidence>
<dbReference type="HOGENOM" id="CLU_015869_1_0_6"/>
<evidence type="ECO:0000256" key="18">
    <source>
        <dbReference type="ARBA" id="ARBA00032510"/>
    </source>
</evidence>
<dbReference type="InterPro" id="IPR036615">
    <property type="entry name" value="Mur_ligase_C_dom_sf"/>
</dbReference>
<dbReference type="GO" id="GO:0005524">
    <property type="term" value="F:ATP binding"/>
    <property type="evidence" value="ECO:0007669"/>
    <property type="project" value="UniProtKB-KW"/>
</dbReference>
<comment type="catalytic activity">
    <reaction evidence="19">
        <text>(6S)-5,6,7,8-tetrahydrofolyl-(gamma-L-Glu)(n) + L-glutamate + ATP = (6S)-5,6,7,8-tetrahydrofolyl-(gamma-L-Glu)(n+1) + ADP + phosphate + H(+)</text>
        <dbReference type="Rhea" id="RHEA:10580"/>
        <dbReference type="Rhea" id="RHEA-COMP:14738"/>
        <dbReference type="Rhea" id="RHEA-COMP:14740"/>
        <dbReference type="ChEBI" id="CHEBI:15378"/>
        <dbReference type="ChEBI" id="CHEBI:29985"/>
        <dbReference type="ChEBI" id="CHEBI:30616"/>
        <dbReference type="ChEBI" id="CHEBI:43474"/>
        <dbReference type="ChEBI" id="CHEBI:141005"/>
        <dbReference type="ChEBI" id="CHEBI:456216"/>
        <dbReference type="EC" id="6.3.2.17"/>
    </reaction>
</comment>
<dbReference type="NCBIfam" id="TIGR01499">
    <property type="entry name" value="folC"/>
    <property type="match status" value="1"/>
</dbReference>
<dbReference type="GO" id="GO:0046654">
    <property type="term" value="P:tetrahydrofolate biosynthetic process"/>
    <property type="evidence" value="ECO:0007669"/>
    <property type="project" value="UniProtKB-UniPathway"/>
</dbReference>
<comment type="subunit">
    <text evidence="6">Monomer.</text>
</comment>
<evidence type="ECO:0000256" key="22">
    <source>
        <dbReference type="ARBA" id="ARBA00049161"/>
    </source>
</evidence>
<dbReference type="Pfam" id="PF08245">
    <property type="entry name" value="Mur_ligase_M"/>
    <property type="match status" value="1"/>
</dbReference>
<evidence type="ECO:0000256" key="6">
    <source>
        <dbReference type="ARBA" id="ARBA00011245"/>
    </source>
</evidence>
<comment type="function">
    <text evidence="2">Functions in two distinct reactions of the de novo folate biosynthetic pathway. Catalyzes the addition of a glutamate residue to dihydropteroate (7,8-dihydropteroate or H2Pte) to form dihydrofolate (7,8-dihydrofolate monoglutamate or H2Pte-Glu). Also catalyzes successive additions of L-glutamate to tetrahydrofolate or 10-formyltetrahydrofolate or 5,10-methylenetetrahydrofolate, leading to folylpolyglutamate derivatives.</text>
</comment>
<comment type="pathway">
    <text evidence="4">Cofactor biosynthesis; tetrahydrofolylpolyglutamate biosynthesis.</text>
</comment>
<feature type="domain" description="Mur ligase central" evidence="25">
    <location>
        <begin position="60"/>
        <end position="199"/>
    </location>
</feature>
<evidence type="ECO:0000256" key="12">
    <source>
        <dbReference type="ARBA" id="ARBA00022741"/>
    </source>
</evidence>
<organism evidence="26 27">
    <name type="scientific">Alkalilimnicola ehrlichii (strain ATCC BAA-1101 / DSM 17681 / MLHE-1)</name>
    <dbReference type="NCBI Taxonomy" id="187272"/>
    <lineage>
        <taxon>Bacteria</taxon>
        <taxon>Pseudomonadati</taxon>
        <taxon>Pseudomonadota</taxon>
        <taxon>Gammaproteobacteria</taxon>
        <taxon>Chromatiales</taxon>
        <taxon>Ectothiorhodospiraceae</taxon>
        <taxon>Alkalilimnicola</taxon>
    </lineage>
</organism>
<evidence type="ECO:0000259" key="25">
    <source>
        <dbReference type="Pfam" id="PF08245"/>
    </source>
</evidence>
<dbReference type="FunFam" id="3.40.1190.10:FF:000004">
    <property type="entry name" value="Dihydrofolate synthase/folylpolyglutamate synthase"/>
    <property type="match status" value="1"/>
</dbReference>
<comment type="cofactor">
    <cofactor evidence="1">
        <name>Mg(2+)</name>
        <dbReference type="ChEBI" id="CHEBI:18420"/>
    </cofactor>
</comment>
<dbReference type="GO" id="GO:0046656">
    <property type="term" value="P:folic acid biosynthetic process"/>
    <property type="evidence" value="ECO:0007669"/>
    <property type="project" value="UniProtKB-KW"/>
</dbReference>
<comment type="catalytic activity">
    <reaction evidence="20">
        <text>10-formyltetrahydrofolyl-(gamma-L-Glu)(n) + L-glutamate + ATP = 10-formyltetrahydrofolyl-(gamma-L-Glu)(n+1) + ADP + phosphate + H(+)</text>
        <dbReference type="Rhea" id="RHEA:51904"/>
        <dbReference type="Rhea" id="RHEA-COMP:13088"/>
        <dbReference type="Rhea" id="RHEA-COMP:14300"/>
        <dbReference type="ChEBI" id="CHEBI:15378"/>
        <dbReference type="ChEBI" id="CHEBI:29985"/>
        <dbReference type="ChEBI" id="CHEBI:30616"/>
        <dbReference type="ChEBI" id="CHEBI:43474"/>
        <dbReference type="ChEBI" id="CHEBI:134413"/>
        <dbReference type="ChEBI" id="CHEBI:456216"/>
        <dbReference type="EC" id="6.3.2.17"/>
    </reaction>
</comment>
<dbReference type="OrthoDB" id="9809356at2"/>
<dbReference type="PANTHER" id="PTHR11136:SF0">
    <property type="entry name" value="DIHYDROFOLATE SYNTHETASE-RELATED"/>
    <property type="match status" value="1"/>
</dbReference>
<dbReference type="InterPro" id="IPR013221">
    <property type="entry name" value="Mur_ligase_cen"/>
</dbReference>
<keyword evidence="27" id="KW-1185">Reference proteome</keyword>
<dbReference type="Proteomes" id="UP000001962">
    <property type="component" value="Chromosome"/>
</dbReference>
<sequence>MPDTPGSAAPMPQRDRWRLEDWLRWQEGLSPVEINPGLERVQAVGERLGALTPRCPVITVAGTNGKGSCIAYLEAMLGAAGYRTAAYTSPHLLRYNERIRLAGVPVSDEAITAAFSRVEQARQGTPLTYFEYGTLAALSLFSEAEAEVWLLEVGMGGRLDAVNAVDPDLSIITSIGLDHTEWLGADRERIGAEKAGIMRPGRPVCLGQADLPDSVSDRARTLRAPVTAAGRDFHWRRQALGWDWLSGDERLDGLPWPGLTGTVQLDNAAVVIAGLRRLRERLPVDRAALERGLRSARLPGHMERVRRRGVEWLFDVAHNEDSVRVLAETVRDEAGKGRVIGLFAAMHRKALSGVLATMGAVVDEWYLPRLEDPQAHPPEAVAAGLRETGVDASVIHTGGLSALLAAVADRARPGDRVVVFGSFRTVEAVMRAGGRVD</sequence>
<comment type="catalytic activity">
    <reaction evidence="22">
        <text>7,8-dihydropteroate + L-glutamate + ATP = 7,8-dihydrofolate + ADP + phosphate + H(+)</text>
        <dbReference type="Rhea" id="RHEA:23584"/>
        <dbReference type="ChEBI" id="CHEBI:15378"/>
        <dbReference type="ChEBI" id="CHEBI:17839"/>
        <dbReference type="ChEBI" id="CHEBI:29985"/>
        <dbReference type="ChEBI" id="CHEBI:30616"/>
        <dbReference type="ChEBI" id="CHEBI:43474"/>
        <dbReference type="ChEBI" id="CHEBI:57451"/>
        <dbReference type="ChEBI" id="CHEBI:456216"/>
        <dbReference type="EC" id="6.3.2.12"/>
    </reaction>
</comment>
<keyword evidence="10 23" id="KW-0436">Ligase</keyword>
<accession>Q0A999</accession>
<evidence type="ECO:0000256" key="8">
    <source>
        <dbReference type="ARBA" id="ARBA00013025"/>
    </source>
</evidence>
<dbReference type="GO" id="GO:0004326">
    <property type="term" value="F:tetrahydrofolylpolyglutamate synthase activity"/>
    <property type="evidence" value="ECO:0007669"/>
    <property type="project" value="UniProtKB-EC"/>
</dbReference>
<keyword evidence="11" id="KW-0479">Metal-binding</keyword>